<evidence type="ECO:0000259" key="2">
    <source>
        <dbReference type="Pfam" id="PF13649"/>
    </source>
</evidence>
<dbReference type="PANTHER" id="PTHR43861">
    <property type="entry name" value="TRANS-ACONITATE 2-METHYLTRANSFERASE-RELATED"/>
    <property type="match status" value="1"/>
</dbReference>
<keyword evidence="1 3" id="KW-0808">Transferase</keyword>
<dbReference type="InterPro" id="IPR029063">
    <property type="entry name" value="SAM-dependent_MTases_sf"/>
</dbReference>
<name>A0ABZ1C467_9BACT</name>
<dbReference type="GO" id="GO:0032259">
    <property type="term" value="P:methylation"/>
    <property type="evidence" value="ECO:0007669"/>
    <property type="project" value="UniProtKB-KW"/>
</dbReference>
<keyword evidence="3" id="KW-0489">Methyltransferase</keyword>
<evidence type="ECO:0000256" key="1">
    <source>
        <dbReference type="ARBA" id="ARBA00022679"/>
    </source>
</evidence>
<sequence>MSDSDSTPPPSYGSDFWDNRYGTAGTDYVFGTAPNDFLAACASSLPPQSKVLCLAEGEGRNAVHLARLGHTVTAVDQSATGLAKARELAAQHGVSITTLTADLATFTIAPGAWDAVVSIFCHLPPDLRRQVHARAAAGLRPGGHLILEAYTPEQLNHRTGGPINNPPLLMRRAEIVTEFPGLTWLTAQEIERDVVEGTGHTGRAAVLQLHGQRPSA</sequence>
<dbReference type="SUPFAM" id="SSF53335">
    <property type="entry name" value="S-adenosyl-L-methionine-dependent methyltransferases"/>
    <property type="match status" value="1"/>
</dbReference>
<dbReference type="RefSeq" id="WP_221031410.1">
    <property type="nucleotide sequence ID" value="NZ_CP139781.1"/>
</dbReference>
<accession>A0ABZ1C467</accession>
<dbReference type="Gene3D" id="3.40.50.150">
    <property type="entry name" value="Vaccinia Virus protein VP39"/>
    <property type="match status" value="1"/>
</dbReference>
<dbReference type="InterPro" id="IPR041698">
    <property type="entry name" value="Methyltransf_25"/>
</dbReference>
<organism evidence="3 4">
    <name type="scientific">Actomonas aquatica</name>
    <dbReference type="NCBI Taxonomy" id="2866162"/>
    <lineage>
        <taxon>Bacteria</taxon>
        <taxon>Pseudomonadati</taxon>
        <taxon>Verrucomicrobiota</taxon>
        <taxon>Opitutia</taxon>
        <taxon>Opitutales</taxon>
        <taxon>Opitutaceae</taxon>
        <taxon>Actomonas</taxon>
    </lineage>
</organism>
<reference evidence="3 4" key="1">
    <citation type="submission" date="2023-12" db="EMBL/GenBank/DDBJ databases">
        <title>Description of an unclassified Opitutus bacterium of Verrucomicrobiota.</title>
        <authorList>
            <person name="Zhang D.-F."/>
        </authorList>
    </citation>
    <scope>NUCLEOTIDE SEQUENCE [LARGE SCALE GENOMIC DNA]</scope>
    <source>
        <strain evidence="3 4">WL0086</strain>
    </source>
</reference>
<proteinExistence type="predicted"/>
<dbReference type="EMBL" id="CP139781">
    <property type="protein sequence ID" value="WRQ86489.1"/>
    <property type="molecule type" value="Genomic_DNA"/>
</dbReference>
<keyword evidence="4" id="KW-1185">Reference proteome</keyword>
<dbReference type="GO" id="GO:0008168">
    <property type="term" value="F:methyltransferase activity"/>
    <property type="evidence" value="ECO:0007669"/>
    <property type="project" value="UniProtKB-KW"/>
</dbReference>
<dbReference type="Pfam" id="PF13649">
    <property type="entry name" value="Methyltransf_25"/>
    <property type="match status" value="1"/>
</dbReference>
<dbReference type="PANTHER" id="PTHR43861:SF3">
    <property type="entry name" value="PUTATIVE (AFU_ORTHOLOGUE AFUA_2G14390)-RELATED"/>
    <property type="match status" value="1"/>
</dbReference>
<dbReference type="Proteomes" id="UP000738431">
    <property type="component" value="Chromosome"/>
</dbReference>
<feature type="domain" description="Methyltransferase" evidence="2">
    <location>
        <begin position="51"/>
        <end position="143"/>
    </location>
</feature>
<gene>
    <name evidence="3" type="ORF">K1X11_016860</name>
</gene>
<evidence type="ECO:0000313" key="3">
    <source>
        <dbReference type="EMBL" id="WRQ86489.1"/>
    </source>
</evidence>
<evidence type="ECO:0000313" key="4">
    <source>
        <dbReference type="Proteomes" id="UP000738431"/>
    </source>
</evidence>
<protein>
    <submittedName>
        <fullName evidence="3">Class I SAM-dependent methyltransferase</fullName>
        <ecNumber evidence="3">2.1.1.-</ecNumber>
    </submittedName>
</protein>
<dbReference type="EC" id="2.1.1.-" evidence="3"/>
<dbReference type="CDD" id="cd02440">
    <property type="entry name" value="AdoMet_MTases"/>
    <property type="match status" value="1"/>
</dbReference>